<evidence type="ECO:0000313" key="1">
    <source>
        <dbReference type="EMBL" id="EPS94666.1"/>
    </source>
</evidence>
<dbReference type="InParanoid" id="S8DMG5"/>
<protein>
    <submittedName>
        <fullName evidence="1">Uncharacterized protein</fullName>
    </submittedName>
</protein>
<dbReference type="EMBL" id="KE504226">
    <property type="protein sequence ID" value="EPS94666.1"/>
    <property type="molecule type" value="Genomic_DNA"/>
</dbReference>
<keyword evidence="2" id="KW-1185">Reference proteome</keyword>
<proteinExistence type="predicted"/>
<gene>
    <name evidence="1" type="ORF">FOMPIDRAFT_1102311</name>
</gene>
<name>S8DMG5_FOMSC</name>
<dbReference type="OrthoDB" id="2798900at2759"/>
<organism evidence="1 2">
    <name type="scientific">Fomitopsis schrenkii</name>
    <name type="common">Brown rot fungus</name>
    <dbReference type="NCBI Taxonomy" id="2126942"/>
    <lineage>
        <taxon>Eukaryota</taxon>
        <taxon>Fungi</taxon>
        <taxon>Dikarya</taxon>
        <taxon>Basidiomycota</taxon>
        <taxon>Agaricomycotina</taxon>
        <taxon>Agaricomycetes</taxon>
        <taxon>Polyporales</taxon>
        <taxon>Fomitopsis</taxon>
    </lineage>
</organism>
<evidence type="ECO:0000313" key="2">
    <source>
        <dbReference type="Proteomes" id="UP000015241"/>
    </source>
</evidence>
<dbReference type="Proteomes" id="UP000015241">
    <property type="component" value="Unassembled WGS sequence"/>
</dbReference>
<accession>S8DMG5</accession>
<dbReference type="HOGENOM" id="CLU_2644642_0_0_1"/>
<feature type="non-terminal residue" evidence="1">
    <location>
        <position position="1"/>
    </location>
</feature>
<sequence length="77" mass="8329">TTDPACPVVSTETFTQTLSIIAPTTTGPFETTTFTEVVVSYPIATTTETQVDANGKSYTVTYTYENYADDPPYPSDC</sequence>
<reference evidence="1 2" key="1">
    <citation type="journal article" date="2012" name="Science">
        <title>The Paleozoic origin of enzymatic lignin decomposition reconstructed from 31 fungal genomes.</title>
        <authorList>
            <person name="Floudas D."/>
            <person name="Binder M."/>
            <person name="Riley R."/>
            <person name="Barry K."/>
            <person name="Blanchette R.A."/>
            <person name="Henrissat B."/>
            <person name="Martinez A.T."/>
            <person name="Otillar R."/>
            <person name="Spatafora J.W."/>
            <person name="Yadav J.S."/>
            <person name="Aerts A."/>
            <person name="Benoit I."/>
            <person name="Boyd A."/>
            <person name="Carlson A."/>
            <person name="Copeland A."/>
            <person name="Coutinho P.M."/>
            <person name="de Vries R.P."/>
            <person name="Ferreira P."/>
            <person name="Findley K."/>
            <person name="Foster B."/>
            <person name="Gaskell J."/>
            <person name="Glotzer D."/>
            <person name="Gorecki P."/>
            <person name="Heitman J."/>
            <person name="Hesse C."/>
            <person name="Hori C."/>
            <person name="Igarashi K."/>
            <person name="Jurgens J.A."/>
            <person name="Kallen N."/>
            <person name="Kersten P."/>
            <person name="Kohler A."/>
            <person name="Kuees U."/>
            <person name="Kumar T.K.A."/>
            <person name="Kuo A."/>
            <person name="LaButti K."/>
            <person name="Larrondo L.F."/>
            <person name="Lindquist E."/>
            <person name="Ling A."/>
            <person name="Lombard V."/>
            <person name="Lucas S."/>
            <person name="Lundell T."/>
            <person name="Martin R."/>
            <person name="McLaughlin D.J."/>
            <person name="Morgenstern I."/>
            <person name="Morin E."/>
            <person name="Murat C."/>
            <person name="Nagy L.G."/>
            <person name="Nolan M."/>
            <person name="Ohm R.A."/>
            <person name="Patyshakuliyeva A."/>
            <person name="Rokas A."/>
            <person name="Ruiz-Duenas F.J."/>
            <person name="Sabat G."/>
            <person name="Salamov A."/>
            <person name="Samejima M."/>
            <person name="Schmutz J."/>
            <person name="Slot J.C."/>
            <person name="St John F."/>
            <person name="Stenlid J."/>
            <person name="Sun H."/>
            <person name="Sun S."/>
            <person name="Syed K."/>
            <person name="Tsang A."/>
            <person name="Wiebenga A."/>
            <person name="Young D."/>
            <person name="Pisabarro A."/>
            <person name="Eastwood D.C."/>
            <person name="Martin F."/>
            <person name="Cullen D."/>
            <person name="Grigoriev I.V."/>
            <person name="Hibbett D.S."/>
        </authorList>
    </citation>
    <scope>NUCLEOTIDE SEQUENCE</scope>
    <source>
        <strain evidence="2">FP-58527</strain>
    </source>
</reference>
<feature type="non-terminal residue" evidence="1">
    <location>
        <position position="77"/>
    </location>
</feature>
<dbReference type="AlphaFoldDB" id="S8DMG5"/>